<name>C5C0U7_BEUC1</name>
<protein>
    <recommendedName>
        <fullName evidence="4">Integral membrane protein</fullName>
    </recommendedName>
</protein>
<dbReference type="KEGG" id="bcv:Bcav_1091"/>
<organism evidence="2 3">
    <name type="scientific">Beutenbergia cavernae (strain ATCC BAA-8 / DSM 12333 / CCUG 43141 / JCM 11478 / NBRC 16432 / NCIMB 13614 / HKI 0122)</name>
    <dbReference type="NCBI Taxonomy" id="471853"/>
    <lineage>
        <taxon>Bacteria</taxon>
        <taxon>Bacillati</taxon>
        <taxon>Actinomycetota</taxon>
        <taxon>Actinomycetes</taxon>
        <taxon>Micrococcales</taxon>
        <taxon>Beutenbergiaceae</taxon>
        <taxon>Beutenbergia</taxon>
    </lineage>
</organism>
<accession>C5C0U7</accession>
<proteinExistence type="predicted"/>
<keyword evidence="1" id="KW-0812">Transmembrane</keyword>
<feature type="transmembrane region" description="Helical" evidence="1">
    <location>
        <begin position="171"/>
        <end position="189"/>
    </location>
</feature>
<dbReference type="RefSeq" id="WP_015881591.1">
    <property type="nucleotide sequence ID" value="NC_012669.1"/>
</dbReference>
<evidence type="ECO:0000256" key="1">
    <source>
        <dbReference type="SAM" id="Phobius"/>
    </source>
</evidence>
<feature type="transmembrane region" description="Helical" evidence="1">
    <location>
        <begin position="21"/>
        <end position="42"/>
    </location>
</feature>
<feature type="transmembrane region" description="Helical" evidence="1">
    <location>
        <begin position="314"/>
        <end position="334"/>
    </location>
</feature>
<reference evidence="2" key="1">
    <citation type="journal article" date="2009" name="Stand. Genomic Sci.">
        <title>Complete genome sequence of Beutenbergia cavernae type strain (HKI 0122).</title>
        <authorList>
            <person name="Land M."/>
            <person name="Pukall R."/>
            <person name="Abt B."/>
            <person name="Goker M."/>
            <person name="Rohde M."/>
            <person name="Glavina Del Rio T."/>
            <person name="Tice H."/>
            <person name="Copeland A."/>
            <person name="Cheng J.F."/>
            <person name="Lucas S."/>
            <person name="Chen F."/>
            <person name="Nolan M."/>
            <person name="Bruce D."/>
            <person name="Goodwin L."/>
            <person name="Pitluck S."/>
            <person name="Ivanova N."/>
            <person name="Mavromatis K."/>
            <person name="Ovchinnikova G."/>
            <person name="Pati A."/>
            <person name="Chen A."/>
            <person name="Palaniappan K."/>
            <person name="Hauser L."/>
            <person name="Chang Y.J."/>
            <person name="Jefferies C.C."/>
            <person name="Saunders E."/>
            <person name="Brettin T."/>
            <person name="Detter J.C."/>
            <person name="Han C."/>
            <person name="Chain P."/>
            <person name="Bristow J."/>
            <person name="Eisen J.A."/>
            <person name="Markowitz V."/>
            <person name="Hugenholtz P."/>
            <person name="Kyrpides N.C."/>
            <person name="Klenk H.P."/>
            <person name="Lapidus A."/>
        </authorList>
    </citation>
    <scope>NUCLEOTIDE SEQUENCE [LARGE SCALE GENOMIC DNA]</scope>
    <source>
        <strain evidence="2">DSM 12333</strain>
    </source>
</reference>
<sequence length="343" mass="33549">MTATELRVPSSSSAEPTTWRRLTALVVTVAALAGILVTAFAWPAVNAEPRDVPIGLAAPPEAAGAITAALEQAQPGAFDVREVADEQAARAAVSSRELLGAIVVGPEGGTVLTAPAAGAPIAQALDAVAVALSRAFAQQQGTAPAEPFFTVEAVVPLAPGDPRGAGFSSSVLPVVLVSLAVGILGALAIGGTVRRLLFVGAAAVGAALVVALVADSWLGVLDGGWWAQAAVVALAIAAAGAGVVGLGAALGRAGIGIAVAVVMLLGNPLSGAAVPPELLPAGWSELGQALPPGAFVDAMRSVAYFGGADAATPLLVLGAWVAGGVALVLVGGAVRGRRAQRRA</sequence>
<evidence type="ECO:0000313" key="2">
    <source>
        <dbReference type="EMBL" id="ACQ79351.1"/>
    </source>
</evidence>
<dbReference type="STRING" id="471853.Bcav_1091"/>
<dbReference type="eggNOG" id="COG0842">
    <property type="taxonomic scope" value="Bacteria"/>
</dbReference>
<feature type="transmembrane region" description="Helical" evidence="1">
    <location>
        <begin position="253"/>
        <end position="274"/>
    </location>
</feature>
<dbReference type="AlphaFoldDB" id="C5C0U7"/>
<dbReference type="EMBL" id="CP001618">
    <property type="protein sequence ID" value="ACQ79351.1"/>
    <property type="molecule type" value="Genomic_DNA"/>
</dbReference>
<keyword evidence="3" id="KW-1185">Reference proteome</keyword>
<feature type="transmembrane region" description="Helical" evidence="1">
    <location>
        <begin position="225"/>
        <end position="246"/>
    </location>
</feature>
<keyword evidence="1" id="KW-0472">Membrane</keyword>
<evidence type="ECO:0008006" key="4">
    <source>
        <dbReference type="Google" id="ProtNLM"/>
    </source>
</evidence>
<dbReference type="Proteomes" id="UP000007962">
    <property type="component" value="Chromosome"/>
</dbReference>
<dbReference type="HOGENOM" id="CLU_045983_2_0_11"/>
<dbReference type="OrthoDB" id="2151407at2"/>
<feature type="transmembrane region" description="Helical" evidence="1">
    <location>
        <begin position="196"/>
        <end position="219"/>
    </location>
</feature>
<keyword evidence="1" id="KW-1133">Transmembrane helix</keyword>
<gene>
    <name evidence="2" type="ordered locus">Bcav_1091</name>
</gene>
<evidence type="ECO:0000313" key="3">
    <source>
        <dbReference type="Proteomes" id="UP000007962"/>
    </source>
</evidence>